<proteinExistence type="predicted"/>
<evidence type="ECO:0000256" key="1">
    <source>
        <dbReference type="SAM" id="MobiDB-lite"/>
    </source>
</evidence>
<feature type="compositionally biased region" description="Polar residues" evidence="1">
    <location>
        <begin position="130"/>
        <end position="139"/>
    </location>
</feature>
<dbReference type="AlphaFoldDB" id="A0A8H6CB42"/>
<evidence type="ECO:0000313" key="2">
    <source>
        <dbReference type="EMBL" id="KAF6220305.1"/>
    </source>
</evidence>
<feature type="region of interest" description="Disordered" evidence="1">
    <location>
        <begin position="1"/>
        <end position="36"/>
    </location>
</feature>
<reference evidence="2 3" key="1">
    <citation type="journal article" date="2020" name="Genomics">
        <title>Complete, high-quality genomes from long-read metagenomic sequencing of two wolf lichen thalli reveals enigmatic genome architecture.</title>
        <authorList>
            <person name="McKenzie S.K."/>
            <person name="Walston R.F."/>
            <person name="Allen J.L."/>
        </authorList>
    </citation>
    <scope>NUCLEOTIDE SEQUENCE [LARGE SCALE GENOMIC DNA]</scope>
    <source>
        <strain evidence="2">WasteWater1</strain>
    </source>
</reference>
<sequence>MQQISLKDANAQGMPISGHSTPINRDRLPKSGALGPAPSARGGLAFALVLIKPTCMALEPEYFRFDEDESSVEDYHFEPADNEDWYIQGIEEEEEVLVLVEERRHDHCIQSASEPESPAAGSLQGDTPEPLSTSPQISEQKVFASGQHRI</sequence>
<gene>
    <name evidence="2" type="ORF">HO133_003437</name>
</gene>
<comment type="caution">
    <text evidence="2">The sequence shown here is derived from an EMBL/GenBank/DDBJ whole genome shotgun (WGS) entry which is preliminary data.</text>
</comment>
<protein>
    <submittedName>
        <fullName evidence="2">Uncharacterized protein</fullName>
    </submittedName>
</protein>
<accession>A0A8H6CB42</accession>
<evidence type="ECO:0000313" key="3">
    <source>
        <dbReference type="Proteomes" id="UP000593566"/>
    </source>
</evidence>
<dbReference type="EMBL" id="JACCJB010000017">
    <property type="protein sequence ID" value="KAF6220305.1"/>
    <property type="molecule type" value="Genomic_DNA"/>
</dbReference>
<dbReference type="GeneID" id="59331848"/>
<keyword evidence="3" id="KW-1185">Reference proteome</keyword>
<feature type="compositionally biased region" description="Low complexity" evidence="1">
    <location>
        <begin position="111"/>
        <end position="120"/>
    </location>
</feature>
<name>A0A8H6CB42_9LECA</name>
<feature type="region of interest" description="Disordered" evidence="1">
    <location>
        <begin position="108"/>
        <end position="150"/>
    </location>
</feature>
<dbReference type="Proteomes" id="UP000593566">
    <property type="component" value="Unassembled WGS sequence"/>
</dbReference>
<dbReference type="RefSeq" id="XP_037149740.1">
    <property type="nucleotide sequence ID" value="XM_037294359.1"/>
</dbReference>
<organism evidence="2 3">
    <name type="scientific">Letharia lupina</name>
    <dbReference type="NCBI Taxonomy" id="560253"/>
    <lineage>
        <taxon>Eukaryota</taxon>
        <taxon>Fungi</taxon>
        <taxon>Dikarya</taxon>
        <taxon>Ascomycota</taxon>
        <taxon>Pezizomycotina</taxon>
        <taxon>Lecanoromycetes</taxon>
        <taxon>OSLEUM clade</taxon>
        <taxon>Lecanoromycetidae</taxon>
        <taxon>Lecanorales</taxon>
        <taxon>Lecanorineae</taxon>
        <taxon>Parmeliaceae</taxon>
        <taxon>Letharia</taxon>
    </lineage>
</organism>